<dbReference type="PROSITE" id="PS50067">
    <property type="entry name" value="KINESIN_MOTOR_2"/>
    <property type="match status" value="1"/>
</dbReference>
<feature type="coiled-coil region" evidence="8">
    <location>
        <begin position="785"/>
        <end position="816"/>
    </location>
</feature>
<evidence type="ECO:0000256" key="8">
    <source>
        <dbReference type="SAM" id="Coils"/>
    </source>
</evidence>
<dbReference type="Pfam" id="PF00225">
    <property type="entry name" value="Kinesin"/>
    <property type="match status" value="1"/>
</dbReference>
<dbReference type="SUPFAM" id="SSF52540">
    <property type="entry name" value="P-loop containing nucleoside triphosphate hydrolases"/>
    <property type="match status" value="1"/>
</dbReference>
<gene>
    <name evidence="11" type="ORF">OXX778_LOCUS7761</name>
</gene>
<feature type="binding site" evidence="7">
    <location>
        <begin position="86"/>
        <end position="93"/>
    </location>
    <ligand>
        <name>ATP</name>
        <dbReference type="ChEBI" id="CHEBI:30616"/>
    </ligand>
</feature>
<keyword evidence="7" id="KW-0505">Motor protein</keyword>
<dbReference type="InterPro" id="IPR027417">
    <property type="entry name" value="P-loop_NTPase"/>
</dbReference>
<dbReference type="GO" id="GO:0008017">
    <property type="term" value="F:microtubule binding"/>
    <property type="evidence" value="ECO:0007669"/>
    <property type="project" value="InterPro"/>
</dbReference>
<accession>A0A813UBW2</accession>
<dbReference type="AlphaFoldDB" id="A0A813UBW2"/>
<dbReference type="GO" id="GO:0003777">
    <property type="term" value="F:microtubule motor activity"/>
    <property type="evidence" value="ECO:0007669"/>
    <property type="project" value="InterPro"/>
</dbReference>
<keyword evidence="12" id="KW-1185">Reference proteome</keyword>
<reference evidence="11" key="1">
    <citation type="submission" date="2021-02" db="EMBL/GenBank/DDBJ databases">
        <authorList>
            <person name="Nowell W R."/>
        </authorList>
    </citation>
    <scope>NUCLEOTIDE SEQUENCE</scope>
    <source>
        <strain evidence="11">Ploen Becks lab</strain>
    </source>
</reference>
<sequence>MNDKVIPVKVALRIRPLNQRERNDACAECIRTIPGEPQIILGKDKPFTYDYVFAQNTPQIDIYEASVQPLLDSLFKGYNATVLAYGQTGSGKTFTMGSGYAALSSATATLANSGEDNQTNVIMNLNDLDEVGVIPRVLNDLFARIEDEQNSNKDIKYTVKVSYVEVYNEEIKDLINFKGGQEPLNIREENNTIRVVNLSEIEVKNSFTTLQLLEKGSSGRVVGGTAMNDQSSRSHAIFTITLEQINTSNQSVPSGDNGGILKSKFHLVDLAGSERQSKTKAEGLRLKEGININLGLLALGNVISVLGEDTPGKVKHVPYRESKLTRLLQDSLGGNSHTVMIACVSPADSNMEETLNTLRYADRARKIKNKPIVNIDPQVAELNNLRQQVQELKAHVYQLTGATGVHPTPITMSENSSEISSLKEENERLRNENKSLLFELQRITISNRATYERYMQLETEREDQKRKFNEIKTAFEKMIKESEENVAANISQATGLDQTIAQNKTILNELQSKMQEFEQIKKEPTEIVQEPEMSDINEPMEKDYALRQAKMQCQLSEYDNELAKKEILFQKMIENNLSTRFEANIEDLKHKIEGLEKEKEDLLDMIRNSESKKQADVKRDRLKQLEVEVMDLKKKEKDFQRMVKLKEENERLCEKLRQEIQNIKSERVKLIKQMRSETDSFRKFRQEKEKEVNQLKAVERKRLVEISKLQEGNNRQEAVLKRKNEEITRIQKQLRETLEKQKQVAEKRQQNFDRKDSSQLGERLRNWVTQELDLSVDIAVARINLSKLIEERKESAAELKRLEDKLQDLEDMANEQPGTKRKCLSVFSEEEFDSPVQLQDRIERLKEDIEGKSLQINEIQQMVIDGEQEDRSKYIFNTVHGLLEAKVLLKHLYNSGVQYLLDSKLKQIQYETTTNSMSQELKDLKRKYELLDEEFNKTKKNSSREISDLQQYYEQRILCFLKTTLNDLSKTDDERYNIIYETLQNIEKRFESNIQVFAEPLPVKKREMGDLTNKDEYRRVQKAKKDHRRTRVIYKVPELDPSLVNESRNINNTTISFDAKENTLMESPSMEQGSIDDDVSKDPDWSKTPLFSKRSRRTITKKPSLGRRSRLSKNSINLVNSQITESNETTQQLE</sequence>
<dbReference type="Gene3D" id="3.40.850.10">
    <property type="entry name" value="Kinesin motor domain"/>
    <property type="match status" value="1"/>
</dbReference>
<evidence type="ECO:0000313" key="12">
    <source>
        <dbReference type="Proteomes" id="UP000663879"/>
    </source>
</evidence>
<comment type="subcellular location">
    <subcellularLocation>
        <location evidence="1">Cytoplasm</location>
        <location evidence="1">Cytoskeleton</location>
    </subcellularLocation>
</comment>
<feature type="coiled-coil region" evidence="8">
    <location>
        <begin position="914"/>
        <end position="941"/>
    </location>
</feature>
<comment type="similarity">
    <text evidence="7">Belongs to the TRAFAC class myosin-kinesin ATPase superfamily. Kinesin family.</text>
</comment>
<comment type="caution">
    <text evidence="11">The sequence shown here is derived from an EMBL/GenBank/DDBJ whole genome shotgun (WGS) entry which is preliminary data.</text>
</comment>
<keyword evidence="5 8" id="KW-0175">Coiled coil</keyword>
<protein>
    <recommendedName>
        <fullName evidence="10">Kinesin motor domain-containing protein</fullName>
    </recommendedName>
</protein>
<evidence type="ECO:0000256" key="4">
    <source>
        <dbReference type="ARBA" id="ARBA00022840"/>
    </source>
</evidence>
<dbReference type="InterPro" id="IPR019821">
    <property type="entry name" value="Kinesin_motor_CS"/>
</dbReference>
<feature type="coiled-coil region" evidence="8">
    <location>
        <begin position="578"/>
        <end position="755"/>
    </location>
</feature>
<evidence type="ECO:0000259" key="10">
    <source>
        <dbReference type="PROSITE" id="PS50067"/>
    </source>
</evidence>
<evidence type="ECO:0000256" key="5">
    <source>
        <dbReference type="ARBA" id="ARBA00023054"/>
    </source>
</evidence>
<feature type="domain" description="Kinesin motor" evidence="10">
    <location>
        <begin position="7"/>
        <end position="367"/>
    </location>
</feature>
<keyword evidence="2" id="KW-0963">Cytoplasm</keyword>
<feature type="coiled-coil region" evidence="8">
    <location>
        <begin position="382"/>
        <end position="474"/>
    </location>
</feature>
<dbReference type="Pfam" id="PF25764">
    <property type="entry name" value="KIF21A_4th"/>
    <property type="match status" value="1"/>
</dbReference>
<feature type="compositionally biased region" description="Basic residues" evidence="9">
    <location>
        <begin position="1093"/>
        <end position="1111"/>
    </location>
</feature>
<evidence type="ECO:0000256" key="9">
    <source>
        <dbReference type="SAM" id="MobiDB-lite"/>
    </source>
</evidence>
<dbReference type="InterPro" id="IPR036961">
    <property type="entry name" value="Kinesin_motor_dom_sf"/>
</dbReference>
<proteinExistence type="inferred from homology"/>
<dbReference type="GO" id="GO:0051231">
    <property type="term" value="P:spindle elongation"/>
    <property type="evidence" value="ECO:0007669"/>
    <property type="project" value="TreeGrafter"/>
</dbReference>
<feature type="region of interest" description="Disordered" evidence="9">
    <location>
        <begin position="1059"/>
        <end position="1134"/>
    </location>
</feature>
<dbReference type="GO" id="GO:0007018">
    <property type="term" value="P:microtubule-based movement"/>
    <property type="evidence" value="ECO:0007669"/>
    <property type="project" value="InterPro"/>
</dbReference>
<evidence type="ECO:0000256" key="1">
    <source>
        <dbReference type="ARBA" id="ARBA00004245"/>
    </source>
</evidence>
<evidence type="ECO:0000313" key="11">
    <source>
        <dbReference type="EMBL" id="CAF0826821.1"/>
    </source>
</evidence>
<dbReference type="GO" id="GO:0005875">
    <property type="term" value="C:microtubule associated complex"/>
    <property type="evidence" value="ECO:0007669"/>
    <property type="project" value="TreeGrafter"/>
</dbReference>
<evidence type="ECO:0000256" key="7">
    <source>
        <dbReference type="PROSITE-ProRule" id="PRU00283"/>
    </source>
</evidence>
<dbReference type="InterPro" id="IPR027640">
    <property type="entry name" value="Kinesin-like_fam"/>
</dbReference>
<dbReference type="CDD" id="cd01372">
    <property type="entry name" value="KISc_KIF4"/>
    <property type="match status" value="1"/>
</dbReference>
<keyword evidence="3 7" id="KW-0547">Nucleotide-binding</keyword>
<dbReference type="InterPro" id="IPR001752">
    <property type="entry name" value="Kinesin_motor_dom"/>
</dbReference>
<keyword evidence="4 7" id="KW-0067">ATP-binding</keyword>
<dbReference type="Proteomes" id="UP000663879">
    <property type="component" value="Unassembled WGS sequence"/>
</dbReference>
<dbReference type="SMART" id="SM00129">
    <property type="entry name" value="KISc"/>
    <property type="match status" value="1"/>
</dbReference>
<organism evidence="11 12">
    <name type="scientific">Brachionus calyciflorus</name>
    <dbReference type="NCBI Taxonomy" id="104777"/>
    <lineage>
        <taxon>Eukaryota</taxon>
        <taxon>Metazoa</taxon>
        <taxon>Spiralia</taxon>
        <taxon>Gnathifera</taxon>
        <taxon>Rotifera</taxon>
        <taxon>Eurotatoria</taxon>
        <taxon>Monogononta</taxon>
        <taxon>Pseudotrocha</taxon>
        <taxon>Ploima</taxon>
        <taxon>Brachionidae</taxon>
        <taxon>Brachionus</taxon>
    </lineage>
</organism>
<dbReference type="PRINTS" id="PR00380">
    <property type="entry name" value="KINESINHEAVY"/>
</dbReference>
<keyword evidence="6" id="KW-0206">Cytoskeleton</keyword>
<evidence type="ECO:0000256" key="6">
    <source>
        <dbReference type="ARBA" id="ARBA00023212"/>
    </source>
</evidence>
<evidence type="ECO:0000256" key="2">
    <source>
        <dbReference type="ARBA" id="ARBA00022490"/>
    </source>
</evidence>
<dbReference type="GO" id="GO:0005524">
    <property type="term" value="F:ATP binding"/>
    <property type="evidence" value="ECO:0007669"/>
    <property type="project" value="UniProtKB-UniRule"/>
</dbReference>
<dbReference type="EMBL" id="CAJNOC010001016">
    <property type="protein sequence ID" value="CAF0826821.1"/>
    <property type="molecule type" value="Genomic_DNA"/>
</dbReference>
<dbReference type="PANTHER" id="PTHR47969">
    <property type="entry name" value="CHROMOSOME-ASSOCIATED KINESIN KIF4A-RELATED"/>
    <property type="match status" value="1"/>
</dbReference>
<dbReference type="PROSITE" id="PS00411">
    <property type="entry name" value="KINESIN_MOTOR_1"/>
    <property type="match status" value="1"/>
</dbReference>
<evidence type="ECO:0000256" key="3">
    <source>
        <dbReference type="ARBA" id="ARBA00022741"/>
    </source>
</evidence>
<name>A0A813UBW2_9BILA</name>
<feature type="compositionally biased region" description="Polar residues" evidence="9">
    <location>
        <begin position="1112"/>
        <end position="1134"/>
    </location>
</feature>
<dbReference type="OrthoDB" id="3176171at2759"/>
<dbReference type="GO" id="GO:0007052">
    <property type="term" value="P:mitotic spindle organization"/>
    <property type="evidence" value="ECO:0007669"/>
    <property type="project" value="TreeGrafter"/>
</dbReference>
<dbReference type="PANTHER" id="PTHR47969:SF15">
    <property type="entry name" value="CHROMOSOME-ASSOCIATED KINESIN KIF4A-RELATED"/>
    <property type="match status" value="1"/>
</dbReference>